<evidence type="ECO:0000313" key="2">
    <source>
        <dbReference type="EMBL" id="VVP21363.1"/>
    </source>
</evidence>
<dbReference type="EMBL" id="CABVIH010000019">
    <property type="protein sequence ID" value="VVP21363.1"/>
    <property type="molecule type" value="Genomic_DNA"/>
</dbReference>
<proteinExistence type="predicted"/>
<dbReference type="AlphaFoldDB" id="A0A5E7M8E2"/>
<dbReference type="SUPFAM" id="SSF160935">
    <property type="entry name" value="VPA0735-like"/>
    <property type="match status" value="1"/>
</dbReference>
<reference evidence="2 3" key="1">
    <citation type="submission" date="2019-09" db="EMBL/GenBank/DDBJ databases">
        <authorList>
            <person name="Chandra G."/>
            <person name="Truman W A."/>
        </authorList>
    </citation>
    <scope>NUCLEOTIDE SEQUENCE [LARGE SCALE GENOMIC DNA]</scope>
    <source>
        <strain evidence="2">PS880</strain>
    </source>
</reference>
<feature type="domain" description="DUF1214" evidence="1">
    <location>
        <begin position="11"/>
        <end position="57"/>
    </location>
</feature>
<name>A0A5E7M8E2_PSEFL</name>
<dbReference type="Gene3D" id="2.60.120.1600">
    <property type="match status" value="1"/>
</dbReference>
<dbReference type="Proteomes" id="UP000375525">
    <property type="component" value="Unassembled WGS sequence"/>
</dbReference>
<protein>
    <recommendedName>
        <fullName evidence="1">DUF1214 domain-containing protein</fullName>
    </recommendedName>
</protein>
<evidence type="ECO:0000313" key="3">
    <source>
        <dbReference type="Proteomes" id="UP000375525"/>
    </source>
</evidence>
<dbReference type="InterPro" id="IPR010621">
    <property type="entry name" value="DUF1214"/>
</dbReference>
<sequence length="79" mass="8787">MGVYPKEPMLPGMNKNADGSITLYIQREPPCKEYQAIWLPAPDGAIYHVMRLSWPKKHAPSILPAGFGTWSPPGIVQIQ</sequence>
<organism evidence="2 3">
    <name type="scientific">Pseudomonas fluorescens</name>
    <dbReference type="NCBI Taxonomy" id="294"/>
    <lineage>
        <taxon>Bacteria</taxon>
        <taxon>Pseudomonadati</taxon>
        <taxon>Pseudomonadota</taxon>
        <taxon>Gammaproteobacteria</taxon>
        <taxon>Pseudomonadales</taxon>
        <taxon>Pseudomonadaceae</taxon>
        <taxon>Pseudomonas</taxon>
    </lineage>
</organism>
<dbReference type="Pfam" id="PF06742">
    <property type="entry name" value="DUF1214"/>
    <property type="match status" value="1"/>
</dbReference>
<dbReference type="RefSeq" id="WP_412072321.1">
    <property type="nucleotide sequence ID" value="NZ_CABVIH010000019.1"/>
</dbReference>
<evidence type="ECO:0000259" key="1">
    <source>
        <dbReference type="Pfam" id="PF06742"/>
    </source>
</evidence>
<accession>A0A5E7M8E2</accession>
<gene>
    <name evidence="2" type="ORF">PS880_03846</name>
</gene>